<evidence type="ECO:0000256" key="12">
    <source>
        <dbReference type="ARBA" id="ARBA00034430"/>
    </source>
</evidence>
<evidence type="ECO:0000256" key="1">
    <source>
        <dbReference type="ARBA" id="ARBA00004141"/>
    </source>
</evidence>
<feature type="transmembrane region" description="Helical" evidence="13">
    <location>
        <begin position="127"/>
        <end position="158"/>
    </location>
</feature>
<evidence type="ECO:0000256" key="7">
    <source>
        <dbReference type="ARBA" id="ARBA00022958"/>
    </source>
</evidence>
<evidence type="ECO:0000256" key="2">
    <source>
        <dbReference type="ARBA" id="ARBA00006920"/>
    </source>
</evidence>
<dbReference type="InterPro" id="IPR010617">
    <property type="entry name" value="TMEM175-like"/>
</dbReference>
<evidence type="ECO:0000256" key="10">
    <source>
        <dbReference type="ARBA" id="ARBA00023136"/>
    </source>
</evidence>
<evidence type="ECO:0000256" key="3">
    <source>
        <dbReference type="ARBA" id="ARBA00022448"/>
    </source>
</evidence>
<keyword evidence="8 13" id="KW-1133">Transmembrane helix</keyword>
<dbReference type="Proteomes" id="UP000030647">
    <property type="component" value="Unassembled WGS sequence"/>
</dbReference>
<comment type="catalytic activity">
    <reaction evidence="12">
        <text>K(+)(in) = K(+)(out)</text>
        <dbReference type="Rhea" id="RHEA:29463"/>
        <dbReference type="ChEBI" id="CHEBI:29103"/>
    </reaction>
</comment>
<evidence type="ECO:0000256" key="5">
    <source>
        <dbReference type="ARBA" id="ARBA00022692"/>
    </source>
</evidence>
<sequence length="174" mass="20155">MVLGIDVPDHITTATMLTTGWKVLIYLISFAVVAQYWTYHQELFYSVKTPPTRLLIMNFYYLVFICLIPFATSFLSNHQGNRVAALLFAAIVFAVDLVQFILFRYVIQNLNGEVAPDAHDREEFRGVSAMFYISISYIIVAALWPAWILVVILLGMLWRTFQTMIWRRLGRRHG</sequence>
<keyword evidence="7" id="KW-0630">Potassium</keyword>
<keyword evidence="4" id="KW-0633">Potassium transport</keyword>
<evidence type="ECO:0000256" key="6">
    <source>
        <dbReference type="ARBA" id="ARBA00022826"/>
    </source>
</evidence>
<protein>
    <recommendedName>
        <fullName evidence="16">DUF1211 domain-containing protein</fullName>
    </recommendedName>
</protein>
<evidence type="ECO:0000256" key="13">
    <source>
        <dbReference type="SAM" id="Phobius"/>
    </source>
</evidence>
<name>U4TQC6_9LACO</name>
<comment type="subcellular location">
    <subcellularLocation>
        <location evidence="1">Membrane</location>
        <topology evidence="1">Multi-pass membrane protein</topology>
    </subcellularLocation>
</comment>
<proteinExistence type="inferred from homology"/>
<evidence type="ECO:0000256" key="8">
    <source>
        <dbReference type="ARBA" id="ARBA00022989"/>
    </source>
</evidence>
<keyword evidence="10 13" id="KW-0472">Membrane</keyword>
<keyword evidence="15" id="KW-1185">Reference proteome</keyword>
<gene>
    <name evidence="14" type="ORF">L248_1641</name>
</gene>
<dbReference type="AlphaFoldDB" id="U4TQC6"/>
<dbReference type="GO" id="GO:0016020">
    <property type="term" value="C:membrane"/>
    <property type="evidence" value="ECO:0007669"/>
    <property type="project" value="UniProtKB-SubCell"/>
</dbReference>
<evidence type="ECO:0000256" key="11">
    <source>
        <dbReference type="ARBA" id="ARBA00023303"/>
    </source>
</evidence>
<feature type="transmembrane region" description="Helical" evidence="13">
    <location>
        <begin position="83"/>
        <end position="107"/>
    </location>
</feature>
<dbReference type="eggNOG" id="COG3548">
    <property type="taxonomic scope" value="Bacteria"/>
</dbReference>
<keyword evidence="3" id="KW-0813">Transport</keyword>
<keyword evidence="6" id="KW-0631">Potassium channel</keyword>
<dbReference type="HOGENOM" id="CLU_090238_4_0_9"/>
<evidence type="ECO:0000313" key="14">
    <source>
        <dbReference type="EMBL" id="ERL64108.1"/>
    </source>
</evidence>
<evidence type="ECO:0000256" key="9">
    <source>
        <dbReference type="ARBA" id="ARBA00023065"/>
    </source>
</evidence>
<keyword evidence="9" id="KW-0406">Ion transport</keyword>
<organism evidence="14 15">
    <name type="scientific">Schleiferilactobacillus shenzhenensis LY-73</name>
    <dbReference type="NCBI Taxonomy" id="1231336"/>
    <lineage>
        <taxon>Bacteria</taxon>
        <taxon>Bacillati</taxon>
        <taxon>Bacillota</taxon>
        <taxon>Bacilli</taxon>
        <taxon>Lactobacillales</taxon>
        <taxon>Lactobacillaceae</taxon>
        <taxon>Schleiferilactobacillus</taxon>
    </lineage>
</organism>
<comment type="similarity">
    <text evidence="2">Belongs to the TMEM175 family.</text>
</comment>
<reference evidence="15" key="1">
    <citation type="journal article" date="2013" name="Genome Announc.">
        <title>Whole-Genome Sequencing of Lactobacillus shenzhenensis Strain LY-73T.</title>
        <authorList>
            <person name="Lin Z."/>
            <person name="Liu Z."/>
            <person name="Yang R."/>
            <person name="Zou Y."/>
            <person name="Wan D."/>
            <person name="Chen J."/>
            <person name="Guo M."/>
            <person name="Zhao J."/>
            <person name="Fang C."/>
            <person name="Yang R."/>
            <person name="Liu F."/>
        </authorList>
    </citation>
    <scope>NUCLEOTIDE SEQUENCE [LARGE SCALE GENOMIC DNA]</scope>
    <source>
        <strain evidence="15">LY-73</strain>
    </source>
</reference>
<dbReference type="STRING" id="1231336.L248_1641"/>
<dbReference type="GO" id="GO:0015252">
    <property type="term" value="F:proton channel activity"/>
    <property type="evidence" value="ECO:0007669"/>
    <property type="project" value="InterPro"/>
</dbReference>
<keyword evidence="11" id="KW-0407">Ion channel</keyword>
<evidence type="ECO:0000313" key="15">
    <source>
        <dbReference type="Proteomes" id="UP000030647"/>
    </source>
</evidence>
<keyword evidence="5 13" id="KW-0812">Transmembrane</keyword>
<dbReference type="GO" id="GO:0005267">
    <property type="term" value="F:potassium channel activity"/>
    <property type="evidence" value="ECO:0007669"/>
    <property type="project" value="UniProtKB-KW"/>
</dbReference>
<evidence type="ECO:0000256" key="4">
    <source>
        <dbReference type="ARBA" id="ARBA00022538"/>
    </source>
</evidence>
<feature type="transmembrane region" description="Helical" evidence="13">
    <location>
        <begin position="59"/>
        <end position="76"/>
    </location>
</feature>
<dbReference type="EMBL" id="KI271605">
    <property type="protein sequence ID" value="ERL64108.1"/>
    <property type="molecule type" value="Genomic_DNA"/>
</dbReference>
<dbReference type="Pfam" id="PF06736">
    <property type="entry name" value="TMEM175"/>
    <property type="match status" value="1"/>
</dbReference>
<accession>U4TQC6</accession>
<feature type="transmembrane region" description="Helical" evidence="13">
    <location>
        <begin position="21"/>
        <end position="39"/>
    </location>
</feature>
<evidence type="ECO:0008006" key="16">
    <source>
        <dbReference type="Google" id="ProtNLM"/>
    </source>
</evidence>